<reference evidence="2 3" key="1">
    <citation type="submission" date="2019-06" db="EMBL/GenBank/DDBJ databases">
        <title>Wine fermentation using esterase from Monascus purpureus.</title>
        <authorList>
            <person name="Geng C."/>
            <person name="Zhang Y."/>
        </authorList>
    </citation>
    <scope>NUCLEOTIDE SEQUENCE [LARGE SCALE GENOMIC DNA]</scope>
    <source>
        <strain evidence="2">HQ1</strain>
    </source>
</reference>
<name>A0A507QQQ6_MONPU</name>
<feature type="region of interest" description="Disordered" evidence="1">
    <location>
        <begin position="143"/>
        <end position="181"/>
    </location>
</feature>
<proteinExistence type="predicted"/>
<accession>A0A507QQQ6</accession>
<feature type="region of interest" description="Disordered" evidence="1">
    <location>
        <begin position="1"/>
        <end position="34"/>
    </location>
</feature>
<organism evidence="2 3">
    <name type="scientific">Monascus purpureus</name>
    <name type="common">Red mold</name>
    <name type="synonym">Monascus anka</name>
    <dbReference type="NCBI Taxonomy" id="5098"/>
    <lineage>
        <taxon>Eukaryota</taxon>
        <taxon>Fungi</taxon>
        <taxon>Dikarya</taxon>
        <taxon>Ascomycota</taxon>
        <taxon>Pezizomycotina</taxon>
        <taxon>Eurotiomycetes</taxon>
        <taxon>Eurotiomycetidae</taxon>
        <taxon>Eurotiales</taxon>
        <taxon>Aspergillaceae</taxon>
        <taxon>Monascus</taxon>
    </lineage>
</organism>
<evidence type="ECO:0000313" key="2">
    <source>
        <dbReference type="EMBL" id="TQB70780.1"/>
    </source>
</evidence>
<comment type="caution">
    <text evidence="2">The sequence shown here is derived from an EMBL/GenBank/DDBJ whole genome shotgun (WGS) entry which is preliminary data.</text>
</comment>
<evidence type="ECO:0000256" key="1">
    <source>
        <dbReference type="SAM" id="MobiDB-lite"/>
    </source>
</evidence>
<dbReference type="Proteomes" id="UP000319663">
    <property type="component" value="Unassembled WGS sequence"/>
</dbReference>
<sequence length="254" mass="28088">MPFTFSFSSGTCSSMSSSPSYLPSPPPPTPNDDLLDITPRKCSFSTSFGMSNSCAFPSWPNRPSLLNADSASSTASSYISDEDLWPLESPLSSEALLDELPPAEEKHLGSLTTEQQIQIQMLRAAAEEEESRARFRAMLQARARAQQNLRPPQGEKETASKRRKSKTVYVKRRAASSSSSSSKSKRLVFLAPKKGENGIQNIPVGDRLRRNLARVLQSIQFCADHGFFDYFITPRGAYLGSVDNGYRILLDRIP</sequence>
<dbReference type="AlphaFoldDB" id="A0A507QQQ6"/>
<feature type="compositionally biased region" description="Basic residues" evidence="1">
    <location>
        <begin position="161"/>
        <end position="174"/>
    </location>
</feature>
<dbReference type="EMBL" id="VIFY01000095">
    <property type="protein sequence ID" value="TQB70780.1"/>
    <property type="molecule type" value="Genomic_DNA"/>
</dbReference>
<feature type="compositionally biased region" description="Low complexity" evidence="1">
    <location>
        <begin position="1"/>
        <end position="21"/>
    </location>
</feature>
<protein>
    <submittedName>
        <fullName evidence="2">Uncharacterized protein</fullName>
    </submittedName>
</protein>
<keyword evidence="3" id="KW-1185">Reference proteome</keyword>
<gene>
    <name evidence="2" type="ORF">MPDQ_008068</name>
</gene>
<evidence type="ECO:0000313" key="3">
    <source>
        <dbReference type="Proteomes" id="UP000319663"/>
    </source>
</evidence>